<dbReference type="OrthoDB" id="9816071at2"/>
<proteinExistence type="predicted"/>
<protein>
    <recommendedName>
        <fullName evidence="1">Novel STAND NTPase 3 domain-containing protein</fullName>
    </recommendedName>
</protein>
<evidence type="ECO:0000313" key="3">
    <source>
        <dbReference type="Proteomes" id="UP000320643"/>
    </source>
</evidence>
<dbReference type="AlphaFoldDB" id="A0A552V9H6"/>
<reference evidence="2 3" key="1">
    <citation type="submission" date="2019-07" db="EMBL/GenBank/DDBJ databases">
        <title>Flavobacterium sp. nov., isolated from glacier ice.</title>
        <authorList>
            <person name="Liu Q."/>
            <person name="Xin Y.-H."/>
        </authorList>
    </citation>
    <scope>NUCLEOTIDE SEQUENCE [LARGE SCALE GENOMIC DNA]</scope>
    <source>
        <strain evidence="2 3">ZT4R6</strain>
    </source>
</reference>
<dbReference type="InterPro" id="IPR027417">
    <property type="entry name" value="P-loop_NTPase"/>
</dbReference>
<organism evidence="2 3">
    <name type="scientific">Flavobacterium zepuense</name>
    <dbReference type="NCBI Taxonomy" id="2593302"/>
    <lineage>
        <taxon>Bacteria</taxon>
        <taxon>Pseudomonadati</taxon>
        <taxon>Bacteroidota</taxon>
        <taxon>Flavobacteriia</taxon>
        <taxon>Flavobacteriales</taxon>
        <taxon>Flavobacteriaceae</taxon>
        <taxon>Flavobacterium</taxon>
    </lineage>
</organism>
<sequence>MNIEAIEMRLMAMNGDALHRLGDHYLFFEGGKDYESINPVGQSEGKQKSTKGTPDTRITLKNGKHIFIQYTTQKNCPEKKAFYNKLVTDLEACFDPKKTSISCKDIEYVVLFFNSNLNEETEQKLKDLTKSYGVPLKLYNLTTIAHNIYKYYPYLAKDYLGIAIGTYQILPLEQFVSEYEKGGIATPLSNPFYHRENEIKAIKSLVEANMITIINGKSGVGKSKVAIEIMKRFRHDHPDYSCFCISNKDLPIINDLRNHLGTAKNTLLFIDDVNKSIHLLREIFTWFTERDVQLKIVVTVREYVYKQIYPSLKEYSNNTYYLPDFNEYEILKIISSEPFNIVDSAYQKKIIQLSKGNARLAIMAAIACKDKQLVVLDSVINIYNEYYKRVSGDSPVLKQPEYLKVLGILSFFRTIDSDNREDSEKIFSAFNIDENQFWTKIYALETYEIVDVFSDKTTAKFTDQILEGYLFYKVFLEDKLVSYRVILDQFFPSYSGRIKFTAIEGQNTFGKIDFENKLLPYVQEKFDSIIRHGESEFDFLKIFYSYLPDETLNYLYKTIQCLPTEEPLVLLNEVENSNAAQKAFIFEGGKKIERYHHDSFFELISEFLKDFNPNFTLSLSLMFDYIEKKQDVAELFIELISGYIAFSADDERLGFEKENFFSIELASRVATGHPIHIYIFLRLAPNFLKTTFFHHVNYHGAKVGKVSYALIEKVITIRAIYWTTFSNIFNNYRLLSLYTLDNIKNGLSQNDHHLLRASDWEALATLFDRHFDPKNFIDTFTINKLIIDLTRGGKTTKYYSEYLKKVDTEEYRWFKVLDYSIVRNREIVREEYENHNDFRTRFNFLKAEEILSNFNYDTSAQYLPLFDLMGDCVTHNIWEFYHPKDAALVLLSNILKYEKMFLELFAVLVTKPYFNQIIDLNTFFITVQQTAPNLLDKVEAIIFSGDFKISQYTRIEFFNSLYQSNITNERCQSYKRTFDKIEGTFYLTFKNAYLYCAVDPSFLQHVITTLIDKAERKNITLSLDSDFIEKKFSILNSIETAENLYLCLSSDRYDYEGHELSFILKLKPEFLERYIQSISSKSWYERDQYNELTCLWQLPNYLSNIAMVFDHIVPKPSYLFAGERILDHLIEFTADEVDTNKKISFFKYYICLNNRDAKKMNASFKIIQNKYQANFKSLFRHFLEHNQDITLFRKINWTDQGTIIRNGNSILGEINERIWTQIKFVVEEMNPKIEFLEHKIYINSEIDYCRKSAVSERKHDFLGRG</sequence>
<dbReference type="Proteomes" id="UP000320643">
    <property type="component" value="Unassembled WGS sequence"/>
</dbReference>
<dbReference type="InterPro" id="IPR049050">
    <property type="entry name" value="nSTAND3"/>
</dbReference>
<dbReference type="EMBL" id="VJVZ01000001">
    <property type="protein sequence ID" value="TRW27118.1"/>
    <property type="molecule type" value="Genomic_DNA"/>
</dbReference>
<gene>
    <name evidence="2" type="ORF">FMM05_00255</name>
</gene>
<keyword evidence="3" id="KW-1185">Reference proteome</keyword>
<comment type="caution">
    <text evidence="2">The sequence shown here is derived from an EMBL/GenBank/DDBJ whole genome shotgun (WGS) entry which is preliminary data.</text>
</comment>
<name>A0A552V9H6_9FLAO</name>
<dbReference type="Pfam" id="PF20720">
    <property type="entry name" value="nSTAND3"/>
    <property type="match status" value="1"/>
</dbReference>
<accession>A0A552V9H6</accession>
<evidence type="ECO:0000313" key="2">
    <source>
        <dbReference type="EMBL" id="TRW27118.1"/>
    </source>
</evidence>
<feature type="domain" description="Novel STAND NTPase 3" evidence="1">
    <location>
        <begin position="193"/>
        <end position="318"/>
    </location>
</feature>
<dbReference type="RefSeq" id="WP_143371344.1">
    <property type="nucleotide sequence ID" value="NZ_VJVZ01000001.1"/>
</dbReference>
<dbReference type="SUPFAM" id="SSF52540">
    <property type="entry name" value="P-loop containing nucleoside triphosphate hydrolases"/>
    <property type="match status" value="1"/>
</dbReference>
<evidence type="ECO:0000259" key="1">
    <source>
        <dbReference type="Pfam" id="PF20720"/>
    </source>
</evidence>